<feature type="non-terminal residue" evidence="2">
    <location>
        <position position="82"/>
    </location>
</feature>
<proteinExistence type="predicted"/>
<feature type="non-terminal residue" evidence="2">
    <location>
        <position position="1"/>
    </location>
</feature>
<reference evidence="2 3" key="1">
    <citation type="submission" date="2020-01" db="EMBL/GenBank/DDBJ databases">
        <title>Insect and environment-associated Actinomycetes.</title>
        <authorList>
            <person name="Currrie C."/>
            <person name="Chevrette M."/>
            <person name="Carlson C."/>
            <person name="Stubbendieck R."/>
            <person name="Wendt-Pienkowski E."/>
        </authorList>
    </citation>
    <scope>NUCLEOTIDE SEQUENCE [LARGE SCALE GENOMIC DNA]</scope>
    <source>
        <strain evidence="2 3">SID14438</strain>
    </source>
</reference>
<accession>A0A6N9VJF5</accession>
<dbReference type="Pfam" id="PF19054">
    <property type="entry name" value="DUF5753"/>
    <property type="match status" value="1"/>
</dbReference>
<gene>
    <name evidence="2" type="ORF">G3I39_30675</name>
</gene>
<comment type="caution">
    <text evidence="2">The sequence shown here is derived from an EMBL/GenBank/DDBJ whole genome shotgun (WGS) entry which is preliminary data.</text>
</comment>
<protein>
    <submittedName>
        <fullName evidence="2">DNA-binding protein</fullName>
    </submittedName>
</protein>
<name>A0A6N9VJF5_STRMI</name>
<dbReference type="EMBL" id="JAAGME010001290">
    <property type="protein sequence ID" value="NEB71398.1"/>
    <property type="molecule type" value="Genomic_DNA"/>
</dbReference>
<evidence type="ECO:0000313" key="2">
    <source>
        <dbReference type="EMBL" id="NEB71398.1"/>
    </source>
</evidence>
<dbReference type="AlphaFoldDB" id="A0A6N9VJF5"/>
<evidence type="ECO:0000259" key="1">
    <source>
        <dbReference type="Pfam" id="PF19054"/>
    </source>
</evidence>
<feature type="domain" description="DUF5753" evidence="1">
    <location>
        <begin position="1"/>
        <end position="69"/>
    </location>
</feature>
<keyword evidence="2" id="KW-0238">DNA-binding</keyword>
<dbReference type="GO" id="GO:0003677">
    <property type="term" value="F:DNA binding"/>
    <property type="evidence" value="ECO:0007669"/>
    <property type="project" value="UniProtKB-KW"/>
</dbReference>
<organism evidence="2 3">
    <name type="scientific">Streptomyces microflavus</name>
    <name type="common">Streptomyces lipmanii</name>
    <dbReference type="NCBI Taxonomy" id="1919"/>
    <lineage>
        <taxon>Bacteria</taxon>
        <taxon>Bacillati</taxon>
        <taxon>Actinomycetota</taxon>
        <taxon>Actinomycetes</taxon>
        <taxon>Kitasatosporales</taxon>
        <taxon>Streptomycetaceae</taxon>
        <taxon>Streptomyces</taxon>
    </lineage>
</organism>
<dbReference type="InterPro" id="IPR043917">
    <property type="entry name" value="DUF5753"/>
</dbReference>
<sequence length="82" mass="9077">QVLPFTRGVHPLQGGSLTLLTLRDGLTFAYVESFASGRVVDSPADVLELATRYDIARSKALDSGESLAMFIKYLKEYENDHD</sequence>
<evidence type="ECO:0000313" key="3">
    <source>
        <dbReference type="Proteomes" id="UP000471648"/>
    </source>
</evidence>
<dbReference type="Proteomes" id="UP000471648">
    <property type="component" value="Unassembled WGS sequence"/>
</dbReference>